<dbReference type="InterPro" id="IPR023299">
    <property type="entry name" value="ATPase_P-typ_cyto_dom_N"/>
</dbReference>
<evidence type="ECO:0000256" key="16">
    <source>
        <dbReference type="ARBA" id="ARBA00029806"/>
    </source>
</evidence>
<dbReference type="SFLD" id="SFLDS00003">
    <property type="entry name" value="Haloacid_Dehalogenase"/>
    <property type="match status" value="1"/>
</dbReference>
<evidence type="ECO:0000256" key="12">
    <source>
        <dbReference type="ARBA" id="ARBA00022842"/>
    </source>
</evidence>
<keyword evidence="9 18" id="KW-0812">Transmembrane</keyword>
<evidence type="ECO:0000256" key="1">
    <source>
        <dbReference type="ARBA" id="ARBA00003954"/>
    </source>
</evidence>
<dbReference type="Gene3D" id="3.40.50.1000">
    <property type="entry name" value="HAD superfamily/HAD-like"/>
    <property type="match status" value="1"/>
</dbReference>
<dbReference type="InterPro" id="IPR044492">
    <property type="entry name" value="P_typ_ATPase_HD_dom"/>
</dbReference>
<keyword evidence="15 18" id="KW-0472">Membrane</keyword>
<protein>
    <recommendedName>
        <fullName evidence="5">Magnesium-transporting ATPase, P-type 1</fullName>
        <ecNumber evidence="4">7.2.2.14</ecNumber>
    </recommendedName>
    <alternativeName>
        <fullName evidence="16">Mg(2+) transport ATPase, P-type 1</fullName>
    </alternativeName>
</protein>
<dbReference type="SUPFAM" id="SSF56784">
    <property type="entry name" value="HAD-like"/>
    <property type="match status" value="1"/>
</dbReference>
<reference evidence="20 21" key="1">
    <citation type="journal article" date="2024" name="Nat. Commun.">
        <title>Phylogenomics reveals the evolutionary origins of lichenization in chlorophyte algae.</title>
        <authorList>
            <person name="Puginier C."/>
            <person name="Libourel C."/>
            <person name="Otte J."/>
            <person name="Skaloud P."/>
            <person name="Haon M."/>
            <person name="Grisel S."/>
            <person name="Petersen M."/>
            <person name="Berrin J.G."/>
            <person name="Delaux P.M."/>
            <person name="Dal Grande F."/>
            <person name="Keller J."/>
        </authorList>
    </citation>
    <scope>NUCLEOTIDE SEQUENCE [LARGE SCALE GENOMIC DNA]</scope>
    <source>
        <strain evidence="20 21">SAG 216-7</strain>
    </source>
</reference>
<dbReference type="SFLD" id="SFLDG00002">
    <property type="entry name" value="C1.7:_P-type_atpase_like"/>
    <property type="match status" value="1"/>
</dbReference>
<keyword evidence="10" id="KW-0547">Nucleotide-binding</keyword>
<dbReference type="InterPro" id="IPR006415">
    <property type="entry name" value="P-type_ATPase_IIIB"/>
</dbReference>
<feature type="transmembrane region" description="Helical" evidence="18">
    <location>
        <begin position="758"/>
        <end position="776"/>
    </location>
</feature>
<evidence type="ECO:0000256" key="13">
    <source>
        <dbReference type="ARBA" id="ARBA00022967"/>
    </source>
</evidence>
<feature type="transmembrane region" description="Helical" evidence="18">
    <location>
        <begin position="730"/>
        <end position="752"/>
    </location>
</feature>
<comment type="similarity">
    <text evidence="3">Belongs to the cation transport ATPase (P-type) (TC 3.A.3) family. Type IIIB subfamily.</text>
</comment>
<dbReference type="Pfam" id="PF00690">
    <property type="entry name" value="Cation_ATPase_N"/>
    <property type="match status" value="1"/>
</dbReference>
<name>A0ABR2YIK2_9CHLO</name>
<gene>
    <name evidence="20" type="ORF">WJX75_008010</name>
</gene>
<dbReference type="InterPro" id="IPR006068">
    <property type="entry name" value="ATPase_P-typ_cation-transptr_C"/>
</dbReference>
<evidence type="ECO:0000259" key="19">
    <source>
        <dbReference type="SMART" id="SM00831"/>
    </source>
</evidence>
<feature type="transmembrane region" description="Helical" evidence="18">
    <location>
        <begin position="154"/>
        <end position="173"/>
    </location>
</feature>
<feature type="domain" description="Cation-transporting P-type ATPase N-terminal" evidence="19">
    <location>
        <begin position="78"/>
        <end position="151"/>
    </location>
</feature>
<evidence type="ECO:0000256" key="14">
    <source>
        <dbReference type="ARBA" id="ARBA00022989"/>
    </source>
</evidence>
<evidence type="ECO:0000256" key="8">
    <source>
        <dbReference type="ARBA" id="ARBA00022553"/>
    </source>
</evidence>
<keyword evidence="8" id="KW-0597">Phosphoprotein</keyword>
<dbReference type="InterPro" id="IPR008250">
    <property type="entry name" value="ATPase_P-typ_transduc_dom_A_sf"/>
</dbReference>
<dbReference type="SMART" id="SM00831">
    <property type="entry name" value="Cation_ATPase_N"/>
    <property type="match status" value="1"/>
</dbReference>
<dbReference type="NCBIfam" id="TIGR01524">
    <property type="entry name" value="ATPase-IIIB_Mg"/>
    <property type="match status" value="1"/>
</dbReference>
<feature type="transmembrane region" description="Helical" evidence="18">
    <location>
        <begin position="125"/>
        <end position="148"/>
    </location>
</feature>
<dbReference type="Gene3D" id="2.70.150.10">
    <property type="entry name" value="Calcium-transporting ATPase, cytoplasmic transduction domain A"/>
    <property type="match status" value="1"/>
</dbReference>
<accession>A0ABR2YIK2</accession>
<keyword evidence="6" id="KW-1003">Cell membrane</keyword>
<feature type="transmembrane region" description="Helical" evidence="18">
    <location>
        <begin position="316"/>
        <end position="336"/>
    </location>
</feature>
<dbReference type="Gene3D" id="1.20.1110.10">
    <property type="entry name" value="Calcium-transporting ATPase, transmembrane domain"/>
    <property type="match status" value="1"/>
</dbReference>
<keyword evidence="7" id="KW-0997">Cell inner membrane</keyword>
<dbReference type="InterPro" id="IPR001757">
    <property type="entry name" value="P_typ_ATPase"/>
</dbReference>
<evidence type="ECO:0000256" key="6">
    <source>
        <dbReference type="ARBA" id="ARBA00022475"/>
    </source>
</evidence>
<comment type="catalytic activity">
    <reaction evidence="17">
        <text>Mg(2+)(out) + ATP + H2O = Mg(2+)(in) + ADP + phosphate + H(+)</text>
        <dbReference type="Rhea" id="RHEA:10260"/>
        <dbReference type="ChEBI" id="CHEBI:15377"/>
        <dbReference type="ChEBI" id="CHEBI:15378"/>
        <dbReference type="ChEBI" id="CHEBI:18420"/>
        <dbReference type="ChEBI" id="CHEBI:30616"/>
        <dbReference type="ChEBI" id="CHEBI:43474"/>
        <dbReference type="ChEBI" id="CHEBI:456216"/>
        <dbReference type="EC" id="7.2.2.14"/>
    </reaction>
</comment>
<dbReference type="EMBL" id="JALJOT010000011">
    <property type="protein sequence ID" value="KAK9905874.1"/>
    <property type="molecule type" value="Genomic_DNA"/>
</dbReference>
<dbReference type="PANTHER" id="PTHR42861">
    <property type="entry name" value="CALCIUM-TRANSPORTING ATPASE"/>
    <property type="match status" value="1"/>
</dbReference>
<evidence type="ECO:0000256" key="2">
    <source>
        <dbReference type="ARBA" id="ARBA00004429"/>
    </source>
</evidence>
<dbReference type="InterPro" id="IPR023214">
    <property type="entry name" value="HAD_sf"/>
</dbReference>
<keyword evidence="21" id="KW-1185">Reference proteome</keyword>
<evidence type="ECO:0000256" key="7">
    <source>
        <dbReference type="ARBA" id="ARBA00022519"/>
    </source>
</evidence>
<comment type="function">
    <text evidence="1">Mediates magnesium influx to the cytosol.</text>
</comment>
<evidence type="ECO:0000313" key="21">
    <source>
        <dbReference type="Proteomes" id="UP001491310"/>
    </source>
</evidence>
<dbReference type="PROSITE" id="PS00154">
    <property type="entry name" value="ATPASE_E1_E2"/>
    <property type="match status" value="1"/>
</dbReference>
<evidence type="ECO:0000256" key="10">
    <source>
        <dbReference type="ARBA" id="ARBA00022741"/>
    </source>
</evidence>
<evidence type="ECO:0000256" key="15">
    <source>
        <dbReference type="ARBA" id="ARBA00023136"/>
    </source>
</evidence>
<dbReference type="SUPFAM" id="SSF81665">
    <property type="entry name" value="Calcium ATPase, transmembrane domain M"/>
    <property type="match status" value="1"/>
</dbReference>
<dbReference type="NCBIfam" id="TIGR01494">
    <property type="entry name" value="ATPase_P-type"/>
    <property type="match status" value="2"/>
</dbReference>
<evidence type="ECO:0000256" key="17">
    <source>
        <dbReference type="ARBA" id="ARBA00047295"/>
    </source>
</evidence>
<dbReference type="Proteomes" id="UP001491310">
    <property type="component" value="Unassembled WGS sequence"/>
</dbReference>
<dbReference type="InterPro" id="IPR018303">
    <property type="entry name" value="ATPase_P-typ_P_site"/>
</dbReference>
<keyword evidence="12" id="KW-0460">Magnesium</keyword>
<dbReference type="InterPro" id="IPR004014">
    <property type="entry name" value="ATPase_P-typ_cation-transptr_N"/>
</dbReference>
<dbReference type="InterPro" id="IPR023298">
    <property type="entry name" value="ATPase_P-typ_TM_dom_sf"/>
</dbReference>
<dbReference type="Pfam" id="PF00122">
    <property type="entry name" value="E1-E2_ATPase"/>
    <property type="match status" value="1"/>
</dbReference>
<proteinExistence type="inferred from homology"/>
<feature type="transmembrane region" description="Helical" evidence="18">
    <location>
        <begin position="797"/>
        <end position="822"/>
    </location>
</feature>
<evidence type="ECO:0000256" key="5">
    <source>
        <dbReference type="ARBA" id="ARBA00013555"/>
    </source>
</evidence>
<keyword evidence="13" id="KW-1278">Translocase</keyword>
<feature type="transmembrane region" description="Helical" evidence="18">
    <location>
        <begin position="834"/>
        <end position="855"/>
    </location>
</feature>
<evidence type="ECO:0000256" key="4">
    <source>
        <dbReference type="ARBA" id="ARBA00012786"/>
    </source>
</evidence>
<keyword evidence="14 18" id="KW-1133">Transmembrane helix</keyword>
<comment type="caution">
    <text evidence="20">The sequence shown here is derived from an EMBL/GenBank/DDBJ whole genome shotgun (WGS) entry which is preliminary data.</text>
</comment>
<dbReference type="Pfam" id="PF00689">
    <property type="entry name" value="Cation_ATPase_C"/>
    <property type="match status" value="1"/>
</dbReference>
<comment type="subcellular location">
    <subcellularLocation>
        <location evidence="2">Cell inner membrane</location>
        <topology evidence="2">Multi-pass membrane protein</topology>
    </subcellularLocation>
</comment>
<organism evidence="20 21">
    <name type="scientific">Coccomyxa subellipsoidea</name>
    <dbReference type="NCBI Taxonomy" id="248742"/>
    <lineage>
        <taxon>Eukaryota</taxon>
        <taxon>Viridiplantae</taxon>
        <taxon>Chlorophyta</taxon>
        <taxon>core chlorophytes</taxon>
        <taxon>Trebouxiophyceae</taxon>
        <taxon>Trebouxiophyceae incertae sedis</taxon>
        <taxon>Coccomyxaceae</taxon>
        <taxon>Coccomyxa</taxon>
    </lineage>
</organism>
<dbReference type="InterPro" id="IPR036412">
    <property type="entry name" value="HAD-like_sf"/>
</dbReference>
<dbReference type="EC" id="7.2.2.14" evidence="4"/>
<keyword evidence="11" id="KW-0067">ATP-binding</keyword>
<dbReference type="InterPro" id="IPR059000">
    <property type="entry name" value="ATPase_P-type_domA"/>
</dbReference>
<evidence type="ECO:0000256" key="9">
    <source>
        <dbReference type="ARBA" id="ARBA00022692"/>
    </source>
</evidence>
<feature type="transmembrane region" description="Helical" evidence="18">
    <location>
        <begin position="348"/>
        <end position="370"/>
    </location>
</feature>
<dbReference type="PRINTS" id="PR01836">
    <property type="entry name" value="MGATPASE"/>
</dbReference>
<feature type="transmembrane region" description="Helical" evidence="18">
    <location>
        <begin position="867"/>
        <end position="892"/>
    </location>
</feature>
<dbReference type="SUPFAM" id="SSF81653">
    <property type="entry name" value="Calcium ATPase, transduction domain A"/>
    <property type="match status" value="1"/>
</dbReference>
<evidence type="ECO:0000313" key="20">
    <source>
        <dbReference type="EMBL" id="KAK9905874.1"/>
    </source>
</evidence>
<feature type="transmembrane region" description="Helical" evidence="18">
    <location>
        <begin position="904"/>
        <end position="926"/>
    </location>
</feature>
<dbReference type="Gene3D" id="3.40.1110.10">
    <property type="entry name" value="Calcium-transporting ATPase, cytoplasmic domain N"/>
    <property type="match status" value="1"/>
</dbReference>
<evidence type="ECO:0000256" key="11">
    <source>
        <dbReference type="ARBA" id="ARBA00022840"/>
    </source>
</evidence>
<sequence length="934" mass="100579">MTAHRRRRAKAAAAATAAPSSTAPVAVAFTVLDIREAAPGKQAPTTWEKLTARLHKLSGSKKAETAATAEQVERVLAARASAPIQTLLDSLTTSLTGLSSAAAAERLRAHGANAVEEATPPTTLALAWGSIVQPFNALMLVVAVLTVSPPNSSYPTFALIMALLLTAIIARFWEELRSRSLAQAMRGAVSASAAVLRDGCETAVDIKAVALGDVVLLSAGSLIPGDVRLLEARNLFVSMSGMTGEAMPVERRAGVSSAKETALNHDNICLMSTSVVSGSGKGVVVATGAATYIASLARALPSGRTMTAFDFAVRRVVYLFIAFIVIMVPLVIVLSGTTTTDWSGAVTFGLAVAVGLTPQMLPMIVTANLSRSVRSMRAKKTAIRRMDAIQNLGAMDVLCTDKTGTLTVDEVTLLKALDLAGNESLDILKLAYANSRFQVGVPNLLDKGVLRVGAERGLEEAVAAEWVFLDEIPFDFERRMLSVVLRPTSDDKAHPTLVCKGALEELLMQCDHSLEGSEVYELDEARRAAIIARGRALNDEGLRVVGLATKMFTKLLLRMEREDEAGMLFRGFLAFLDPPKESAIPCIKTLYDRGVSIKVLTGDSLCVAKRICADMGIENAHCTTGVEMLSAEKDDLTALIERCTVFAKVTPQQKMAIVAALQRNDHIVGFLGDGTNDALALRKADVGISVDSGTDTAKEAADVVMLDKNLATVCDGVLIGRKTYGNTIKYIKFASSSSFGNTFSILAAAIWLPFVPLQAIQVLALNVLYNISQLAIPWDDMDPSFLEKPKRWSAKFLGLYMLIVGPISSIFDMTTFLIMWYYYECFNDNPDNVIAFQTAWFLESLMTQTFIVHLLRTEKIPFIQSRATLPLMASSFGTMAAGIAICYIPGLNSALSLTAIFPSYYAWLAGTVAAYCCAVQGIKWVYIKVFRSWL</sequence>
<dbReference type="Pfam" id="PF13246">
    <property type="entry name" value="Cation_ATPase"/>
    <property type="match status" value="1"/>
</dbReference>
<dbReference type="SFLD" id="SFLDF00027">
    <property type="entry name" value="p-type_atpase"/>
    <property type="match status" value="1"/>
</dbReference>
<evidence type="ECO:0000256" key="3">
    <source>
        <dbReference type="ARBA" id="ARBA00008746"/>
    </source>
</evidence>
<evidence type="ECO:0000256" key="18">
    <source>
        <dbReference type="SAM" id="Phobius"/>
    </source>
</evidence>